<dbReference type="EMBL" id="CP045650">
    <property type="protein sequence ID" value="QGA11539.1"/>
    <property type="molecule type" value="Genomic_DNA"/>
</dbReference>
<evidence type="ECO:0000256" key="1">
    <source>
        <dbReference type="SAM" id="Phobius"/>
    </source>
</evidence>
<proteinExistence type="predicted"/>
<dbReference type="Proteomes" id="UP000327478">
    <property type="component" value="Chromosome"/>
</dbReference>
<evidence type="ECO:0000313" key="2">
    <source>
        <dbReference type="EMBL" id="MQW91743.1"/>
    </source>
</evidence>
<evidence type="ECO:0008006" key="6">
    <source>
        <dbReference type="Google" id="ProtNLM"/>
    </source>
</evidence>
<dbReference type="Proteomes" id="UP000480556">
    <property type="component" value="Unassembled WGS sequence"/>
</dbReference>
<feature type="transmembrane region" description="Helical" evidence="1">
    <location>
        <begin position="94"/>
        <end position="112"/>
    </location>
</feature>
<dbReference type="AlphaFoldDB" id="A0A5Q0P349"/>
<name>A0A5Q0P349_9GAMM</name>
<feature type="transmembrane region" description="Helical" evidence="1">
    <location>
        <begin position="124"/>
        <end position="143"/>
    </location>
</feature>
<keyword evidence="4" id="KW-1185">Reference proteome</keyword>
<feature type="transmembrane region" description="Helical" evidence="1">
    <location>
        <begin position="65"/>
        <end position="82"/>
    </location>
</feature>
<organism evidence="2 5">
    <name type="scientific">Acinetobacter wanghuae</name>
    <dbReference type="NCBI Taxonomy" id="2662362"/>
    <lineage>
        <taxon>Bacteria</taxon>
        <taxon>Pseudomonadati</taxon>
        <taxon>Pseudomonadota</taxon>
        <taxon>Gammaproteobacteria</taxon>
        <taxon>Moraxellales</taxon>
        <taxon>Moraxellaceae</taxon>
        <taxon>Acinetobacter</taxon>
    </lineage>
</organism>
<protein>
    <recommendedName>
        <fullName evidence="6">Nitric oxide reductase</fullName>
    </recommendedName>
</protein>
<sequence>MPILVLVLAVFCFFIPILSDLHVPLMGGATVTAVESLQALLLLGFAVFSYIYIRPYSLTKGQKIFWLWSVAWWIVLFGRSISWGRDYFPDVPKVYFRTISVFVIAPVVFMLFSSTLRKEIAYKFKNALLPFWAVLLSVAGLILSDTIEHGRFFSVFLLHDLNYKDLIEEFYEFPLIVGLFLVAWPIMRADCLGMETAQASTEIQAADSNLSP</sequence>
<dbReference type="RefSeq" id="WP_153371957.1">
    <property type="nucleotide sequence ID" value="NZ_CP045650.1"/>
</dbReference>
<accession>A0A5Q0P349</accession>
<gene>
    <name evidence="3" type="ORF">GFH30_09110</name>
    <name evidence="2" type="ORF">GHJ48_04940</name>
</gene>
<keyword evidence="1" id="KW-0812">Transmembrane</keyword>
<dbReference type="EMBL" id="WITK01000005">
    <property type="protein sequence ID" value="MQW91743.1"/>
    <property type="molecule type" value="Genomic_DNA"/>
</dbReference>
<reference evidence="4 5" key="1">
    <citation type="submission" date="2019-10" db="EMBL/GenBank/DDBJ databases">
        <authorList>
            <person name="Dong K."/>
        </authorList>
    </citation>
    <scope>NUCLEOTIDE SEQUENCE [LARGE SCALE GENOMIC DNA]</scope>
    <source>
        <strain evidence="4">dk386</strain>
        <strain evidence="3">Dk386</strain>
        <strain evidence="5">dk771</strain>
        <strain evidence="2">Dk771</strain>
    </source>
</reference>
<keyword evidence="1" id="KW-0472">Membrane</keyword>
<feature type="transmembrane region" description="Helical" evidence="1">
    <location>
        <begin position="29"/>
        <end position="53"/>
    </location>
</feature>
<evidence type="ECO:0000313" key="3">
    <source>
        <dbReference type="EMBL" id="QGA11539.1"/>
    </source>
</evidence>
<keyword evidence="1" id="KW-1133">Transmembrane helix</keyword>
<feature type="transmembrane region" description="Helical" evidence="1">
    <location>
        <begin position="170"/>
        <end position="187"/>
    </location>
</feature>
<evidence type="ECO:0000313" key="5">
    <source>
        <dbReference type="Proteomes" id="UP000480556"/>
    </source>
</evidence>
<evidence type="ECO:0000313" key="4">
    <source>
        <dbReference type="Proteomes" id="UP000327478"/>
    </source>
</evidence>